<reference evidence="1" key="1">
    <citation type="journal article" date="2022" name="Int. J. Mol. Sci.">
        <title>Draft Genome of Tanacetum Coccineum: Genomic Comparison of Closely Related Tanacetum-Family Plants.</title>
        <authorList>
            <person name="Yamashiro T."/>
            <person name="Shiraishi A."/>
            <person name="Nakayama K."/>
            <person name="Satake H."/>
        </authorList>
    </citation>
    <scope>NUCLEOTIDE SEQUENCE</scope>
</reference>
<name>A0ABQ5F885_9ASTR</name>
<dbReference type="EMBL" id="BQNB010017082">
    <property type="protein sequence ID" value="GJT59130.1"/>
    <property type="molecule type" value="Genomic_DNA"/>
</dbReference>
<evidence type="ECO:0000313" key="2">
    <source>
        <dbReference type="Proteomes" id="UP001151760"/>
    </source>
</evidence>
<accession>A0ABQ5F885</accession>
<dbReference type="Proteomes" id="UP001151760">
    <property type="component" value="Unassembled WGS sequence"/>
</dbReference>
<gene>
    <name evidence="1" type="ORF">Tco_1002663</name>
</gene>
<organism evidence="1 2">
    <name type="scientific">Tanacetum coccineum</name>
    <dbReference type="NCBI Taxonomy" id="301880"/>
    <lineage>
        <taxon>Eukaryota</taxon>
        <taxon>Viridiplantae</taxon>
        <taxon>Streptophyta</taxon>
        <taxon>Embryophyta</taxon>
        <taxon>Tracheophyta</taxon>
        <taxon>Spermatophyta</taxon>
        <taxon>Magnoliopsida</taxon>
        <taxon>eudicotyledons</taxon>
        <taxon>Gunneridae</taxon>
        <taxon>Pentapetalae</taxon>
        <taxon>asterids</taxon>
        <taxon>campanulids</taxon>
        <taxon>Asterales</taxon>
        <taxon>Asteraceae</taxon>
        <taxon>Asteroideae</taxon>
        <taxon>Anthemideae</taxon>
        <taxon>Anthemidinae</taxon>
        <taxon>Tanacetum</taxon>
    </lineage>
</organism>
<protein>
    <submittedName>
        <fullName evidence="1">Uncharacterized protein</fullName>
    </submittedName>
</protein>
<proteinExistence type="predicted"/>
<comment type="caution">
    <text evidence="1">The sequence shown here is derived from an EMBL/GenBank/DDBJ whole genome shotgun (WGS) entry which is preliminary data.</text>
</comment>
<reference evidence="1" key="2">
    <citation type="submission" date="2022-01" db="EMBL/GenBank/DDBJ databases">
        <authorList>
            <person name="Yamashiro T."/>
            <person name="Shiraishi A."/>
            <person name="Satake H."/>
            <person name="Nakayama K."/>
        </authorList>
    </citation>
    <scope>NUCLEOTIDE SEQUENCE</scope>
</reference>
<keyword evidence="2" id="KW-1185">Reference proteome</keyword>
<sequence>MHENRTMGGKDVATSSAINLNNSLQIPLMIQEDVEVTDDLDFIDVRTTPSIISLQFGADKGYPHTCSDLTWCEPCSDDIAGETIQGISSCKMDQEDDVSLLGLLDIFVQRMYEIVRKREKDVRELD</sequence>
<evidence type="ECO:0000313" key="1">
    <source>
        <dbReference type="EMBL" id="GJT59130.1"/>
    </source>
</evidence>